<feature type="domain" description="GGDEF" evidence="7">
    <location>
        <begin position="230"/>
        <end position="361"/>
    </location>
</feature>
<feature type="transmembrane region" description="Helical" evidence="6">
    <location>
        <begin position="162"/>
        <end position="185"/>
    </location>
</feature>
<evidence type="ECO:0000313" key="10">
    <source>
        <dbReference type="Proteomes" id="UP000186385"/>
    </source>
</evidence>
<dbReference type="FunFam" id="3.30.70.270:FF:000001">
    <property type="entry name" value="Diguanylate cyclase domain protein"/>
    <property type="match status" value="1"/>
</dbReference>
<evidence type="ECO:0000256" key="2">
    <source>
        <dbReference type="ARBA" id="ARBA00022475"/>
    </source>
</evidence>
<dbReference type="InterPro" id="IPR000160">
    <property type="entry name" value="GGDEF_dom"/>
</dbReference>
<dbReference type="AlphaFoldDB" id="A0A1N6WW80"/>
<reference evidence="8" key="3">
    <citation type="submission" date="2017-03" db="EMBL/GenBank/DDBJ databases">
        <authorList>
            <person name="Dastager S.G."/>
            <person name="Neurgaonkar P.S."/>
            <person name="Dharne M.S."/>
        </authorList>
    </citation>
    <scope>NUCLEOTIDE SEQUENCE</scope>
    <source>
        <strain evidence="8">DSM 25145</strain>
    </source>
</reference>
<dbReference type="InterPro" id="IPR011620">
    <property type="entry name" value="Sig_transdc_His_kinase_LytS_TM"/>
</dbReference>
<dbReference type="InterPro" id="IPR043128">
    <property type="entry name" value="Rev_trsase/Diguanyl_cyclase"/>
</dbReference>
<dbReference type="STRING" id="1017273.SAMN05443094_104295"/>
<evidence type="ECO:0000313" key="9">
    <source>
        <dbReference type="EMBL" id="SIQ94265.1"/>
    </source>
</evidence>
<dbReference type="CDD" id="cd01949">
    <property type="entry name" value="GGDEF"/>
    <property type="match status" value="1"/>
</dbReference>
<evidence type="ECO:0000256" key="5">
    <source>
        <dbReference type="ARBA" id="ARBA00023136"/>
    </source>
</evidence>
<feature type="transmembrane region" description="Helical" evidence="6">
    <location>
        <begin position="69"/>
        <end position="92"/>
    </location>
</feature>
<evidence type="ECO:0000313" key="8">
    <source>
        <dbReference type="EMBL" id="OXS78048.1"/>
    </source>
</evidence>
<organism evidence="9 10">
    <name type="scientific">Domibacillus enclensis</name>
    <dbReference type="NCBI Taxonomy" id="1017273"/>
    <lineage>
        <taxon>Bacteria</taxon>
        <taxon>Bacillati</taxon>
        <taxon>Bacillota</taxon>
        <taxon>Bacilli</taxon>
        <taxon>Bacillales</taxon>
        <taxon>Bacillaceae</taxon>
        <taxon>Domibacillus</taxon>
    </lineage>
</organism>
<evidence type="ECO:0000256" key="1">
    <source>
        <dbReference type="ARBA" id="ARBA00004651"/>
    </source>
</evidence>
<reference evidence="11" key="2">
    <citation type="submission" date="2017-03" db="EMBL/GenBank/DDBJ databases">
        <title>Bacillus sp. V-88(T) DSM27956, whole genome shotgun sequencing project.</title>
        <authorList>
            <person name="Dastager S.G."/>
            <person name="Neurgaonkar P.S."/>
            <person name="Dharne M.S."/>
        </authorList>
    </citation>
    <scope>NUCLEOTIDE SEQUENCE [LARGE SCALE GENOMIC DNA]</scope>
    <source>
        <strain evidence="11">DSM 25145</strain>
    </source>
</reference>
<accession>A0A1N6WW80</accession>
<evidence type="ECO:0000256" key="4">
    <source>
        <dbReference type="ARBA" id="ARBA00022989"/>
    </source>
</evidence>
<dbReference type="GO" id="GO:0071555">
    <property type="term" value="P:cell wall organization"/>
    <property type="evidence" value="ECO:0007669"/>
    <property type="project" value="InterPro"/>
</dbReference>
<dbReference type="Gene3D" id="3.30.70.270">
    <property type="match status" value="1"/>
</dbReference>
<dbReference type="SUPFAM" id="SSF55073">
    <property type="entry name" value="Nucleotide cyclase"/>
    <property type="match status" value="1"/>
</dbReference>
<dbReference type="SMART" id="SM00267">
    <property type="entry name" value="GGDEF"/>
    <property type="match status" value="1"/>
</dbReference>
<gene>
    <name evidence="8" type="ORF">B1B05_10635</name>
    <name evidence="9" type="ORF">SAMN05443094_104295</name>
</gene>
<comment type="subcellular location">
    <subcellularLocation>
        <location evidence="1">Cell membrane</location>
        <topology evidence="1">Multi-pass membrane protein</topology>
    </subcellularLocation>
</comment>
<dbReference type="InterPro" id="IPR050469">
    <property type="entry name" value="Diguanylate_Cyclase"/>
</dbReference>
<feature type="transmembrane region" description="Helical" evidence="6">
    <location>
        <begin position="39"/>
        <end position="57"/>
    </location>
</feature>
<keyword evidence="3 6" id="KW-0812">Transmembrane</keyword>
<sequence>MLDVKEFIVNASVLIAIIYISGLIYKQFLMNAPQRSKDLLLLGLAVFSGWTSMLFGIHLDDNVIFDLRFIPVIIAALFAKNALFIFIVGFGIGLARLTFGLSEAAVAGMLNVMTIAAAGMLIRLLARKWPLFKRIVLTVIVLNLVNVVFVAFAGIIPFHEYFALVTPVALPMNILLSLLIVWMIHDLHHEYISKRNLIESARKDPLTKLYNRRAFMSYFHQFLTGQRGDGPFVLAFIDIDHFKQVNDTHGHLVGDQVLQEVSGHLMHNLRSIDIVARYGGEEFVVILPECSLDNAAAAIDRIRASIAAKPICINDTDIPITFSAGLAASTQFNSEQLLEKADDALYEAKQSGRNKIICAGSEAICS</sequence>
<keyword evidence="4 6" id="KW-1133">Transmembrane helix</keyword>
<dbReference type="EMBL" id="FTLX01000004">
    <property type="protein sequence ID" value="SIQ94265.1"/>
    <property type="molecule type" value="Genomic_DNA"/>
</dbReference>
<dbReference type="PANTHER" id="PTHR45138:SF9">
    <property type="entry name" value="DIGUANYLATE CYCLASE DGCM-RELATED"/>
    <property type="match status" value="1"/>
</dbReference>
<dbReference type="RefSeq" id="WP_045852152.1">
    <property type="nucleotide sequence ID" value="NZ_FTLX01000004.1"/>
</dbReference>
<dbReference type="GO" id="GO:0000155">
    <property type="term" value="F:phosphorelay sensor kinase activity"/>
    <property type="evidence" value="ECO:0007669"/>
    <property type="project" value="InterPro"/>
</dbReference>
<dbReference type="Proteomes" id="UP000215545">
    <property type="component" value="Unassembled WGS sequence"/>
</dbReference>
<keyword evidence="2" id="KW-1003">Cell membrane</keyword>
<evidence type="ECO:0000259" key="7">
    <source>
        <dbReference type="PROSITE" id="PS50887"/>
    </source>
</evidence>
<feature type="transmembrane region" description="Helical" evidence="6">
    <location>
        <begin position="104"/>
        <end position="126"/>
    </location>
</feature>
<evidence type="ECO:0000256" key="6">
    <source>
        <dbReference type="SAM" id="Phobius"/>
    </source>
</evidence>
<protein>
    <submittedName>
        <fullName evidence="9">Diguanylate cyclase</fullName>
    </submittedName>
    <submittedName>
        <fullName evidence="8">GGDEF domain-containing protein</fullName>
    </submittedName>
</protein>
<dbReference type="GO" id="GO:0043709">
    <property type="term" value="P:cell adhesion involved in single-species biofilm formation"/>
    <property type="evidence" value="ECO:0007669"/>
    <property type="project" value="TreeGrafter"/>
</dbReference>
<dbReference type="Pfam" id="PF00990">
    <property type="entry name" value="GGDEF"/>
    <property type="match status" value="1"/>
</dbReference>
<feature type="transmembrane region" description="Helical" evidence="6">
    <location>
        <begin position="135"/>
        <end position="156"/>
    </location>
</feature>
<dbReference type="NCBIfam" id="TIGR00254">
    <property type="entry name" value="GGDEF"/>
    <property type="match status" value="1"/>
</dbReference>
<name>A0A1N6WW80_9BACI</name>
<keyword evidence="5 6" id="KW-0472">Membrane</keyword>
<reference evidence="9 10" key="1">
    <citation type="submission" date="2017-01" db="EMBL/GenBank/DDBJ databases">
        <authorList>
            <person name="Mah S.A."/>
            <person name="Swanson W.J."/>
            <person name="Moy G.W."/>
            <person name="Vacquier V.D."/>
        </authorList>
    </citation>
    <scope>NUCLEOTIDE SEQUENCE [LARGE SCALE GENOMIC DNA]</scope>
    <source>
        <strain evidence="9 10">NIO-1016</strain>
    </source>
</reference>
<evidence type="ECO:0000313" key="11">
    <source>
        <dbReference type="Proteomes" id="UP000215545"/>
    </source>
</evidence>
<dbReference type="GO" id="GO:0052621">
    <property type="term" value="F:diguanylate cyclase activity"/>
    <property type="evidence" value="ECO:0007669"/>
    <property type="project" value="TreeGrafter"/>
</dbReference>
<dbReference type="EMBL" id="MWSK01000004">
    <property type="protein sequence ID" value="OXS78048.1"/>
    <property type="molecule type" value="Genomic_DNA"/>
</dbReference>
<dbReference type="Proteomes" id="UP000186385">
    <property type="component" value="Unassembled WGS sequence"/>
</dbReference>
<evidence type="ECO:0000256" key="3">
    <source>
        <dbReference type="ARBA" id="ARBA00022692"/>
    </source>
</evidence>
<dbReference type="InterPro" id="IPR029787">
    <property type="entry name" value="Nucleotide_cyclase"/>
</dbReference>
<keyword evidence="11" id="KW-1185">Reference proteome</keyword>
<proteinExistence type="predicted"/>
<dbReference type="GO" id="GO:0005886">
    <property type="term" value="C:plasma membrane"/>
    <property type="evidence" value="ECO:0007669"/>
    <property type="project" value="UniProtKB-SubCell"/>
</dbReference>
<dbReference type="PANTHER" id="PTHR45138">
    <property type="entry name" value="REGULATORY COMPONENTS OF SENSORY TRANSDUCTION SYSTEM"/>
    <property type="match status" value="1"/>
</dbReference>
<dbReference type="PROSITE" id="PS50887">
    <property type="entry name" value="GGDEF"/>
    <property type="match status" value="1"/>
</dbReference>
<dbReference type="OrthoDB" id="9759607at2"/>
<dbReference type="GO" id="GO:1902201">
    <property type="term" value="P:negative regulation of bacterial-type flagellum-dependent cell motility"/>
    <property type="evidence" value="ECO:0007669"/>
    <property type="project" value="TreeGrafter"/>
</dbReference>
<feature type="transmembrane region" description="Helical" evidence="6">
    <location>
        <begin position="7"/>
        <end position="27"/>
    </location>
</feature>
<dbReference type="Pfam" id="PF07694">
    <property type="entry name" value="5TM-5TMR_LYT"/>
    <property type="match status" value="1"/>
</dbReference>